<dbReference type="CDD" id="cd06214">
    <property type="entry name" value="PA_degradation_oxidoreductase_like"/>
    <property type="match status" value="1"/>
</dbReference>
<evidence type="ECO:0000256" key="3">
    <source>
        <dbReference type="ARBA" id="ARBA00022714"/>
    </source>
</evidence>
<dbReference type="InterPro" id="IPR012675">
    <property type="entry name" value="Beta-grasp_dom_sf"/>
</dbReference>
<keyword evidence="5" id="KW-0274">FAD</keyword>
<evidence type="ECO:0000256" key="1">
    <source>
        <dbReference type="ARBA" id="ARBA00001974"/>
    </source>
</evidence>
<dbReference type="EMBL" id="UOEK01000216">
    <property type="protein sequence ID" value="VAW01618.1"/>
    <property type="molecule type" value="Genomic_DNA"/>
</dbReference>
<dbReference type="Pfam" id="PF00175">
    <property type="entry name" value="NAD_binding_1"/>
    <property type="match status" value="1"/>
</dbReference>
<keyword evidence="7" id="KW-0408">Iron</keyword>
<dbReference type="InterPro" id="IPR001041">
    <property type="entry name" value="2Fe-2S_ferredoxin-type"/>
</dbReference>
<dbReference type="PROSITE" id="PS51085">
    <property type="entry name" value="2FE2S_FER_2"/>
    <property type="match status" value="1"/>
</dbReference>
<dbReference type="InterPro" id="IPR008333">
    <property type="entry name" value="Cbr1-like_FAD-bd_dom"/>
</dbReference>
<gene>
    <name evidence="11" type="ORF">MNBD_ACTINO02-2002</name>
</gene>
<protein>
    <submittedName>
        <fullName evidence="11">1,2-phenylacetyl-CoA epoxidase, subunit E</fullName>
        <ecNumber evidence="11">1.14.13.149</ecNumber>
    </submittedName>
</protein>
<dbReference type="PROSITE" id="PS51384">
    <property type="entry name" value="FAD_FR"/>
    <property type="match status" value="1"/>
</dbReference>
<dbReference type="PROSITE" id="PS00197">
    <property type="entry name" value="2FE2S_FER_1"/>
    <property type="match status" value="1"/>
</dbReference>
<evidence type="ECO:0000256" key="6">
    <source>
        <dbReference type="ARBA" id="ARBA00023002"/>
    </source>
</evidence>
<organism evidence="11">
    <name type="scientific">hydrothermal vent metagenome</name>
    <dbReference type="NCBI Taxonomy" id="652676"/>
    <lineage>
        <taxon>unclassified sequences</taxon>
        <taxon>metagenomes</taxon>
        <taxon>ecological metagenomes</taxon>
    </lineage>
</organism>
<name>A0A3B0S996_9ZZZZ</name>
<dbReference type="SUPFAM" id="SSF54292">
    <property type="entry name" value="2Fe-2S ferredoxin-like"/>
    <property type="match status" value="1"/>
</dbReference>
<keyword evidence="8" id="KW-0411">Iron-sulfur</keyword>
<evidence type="ECO:0000259" key="9">
    <source>
        <dbReference type="PROSITE" id="PS51085"/>
    </source>
</evidence>
<dbReference type="GO" id="GO:0097266">
    <property type="term" value="F:phenylacetyl-CoA 1,2-epoxidase activity"/>
    <property type="evidence" value="ECO:0007669"/>
    <property type="project" value="UniProtKB-EC"/>
</dbReference>
<evidence type="ECO:0000313" key="11">
    <source>
        <dbReference type="EMBL" id="VAW01618.1"/>
    </source>
</evidence>
<dbReference type="GO" id="GO:0046872">
    <property type="term" value="F:metal ion binding"/>
    <property type="evidence" value="ECO:0007669"/>
    <property type="project" value="UniProtKB-KW"/>
</dbReference>
<dbReference type="SUPFAM" id="SSF52343">
    <property type="entry name" value="Ferredoxin reductase-like, C-terminal NADP-linked domain"/>
    <property type="match status" value="1"/>
</dbReference>
<reference evidence="11" key="1">
    <citation type="submission" date="2018-06" db="EMBL/GenBank/DDBJ databases">
        <authorList>
            <person name="Zhirakovskaya E."/>
        </authorList>
    </citation>
    <scope>NUCLEOTIDE SEQUENCE</scope>
</reference>
<evidence type="ECO:0000256" key="5">
    <source>
        <dbReference type="ARBA" id="ARBA00022827"/>
    </source>
</evidence>
<keyword evidence="3" id="KW-0001">2Fe-2S</keyword>
<dbReference type="InterPro" id="IPR050415">
    <property type="entry name" value="MRET"/>
</dbReference>
<keyword evidence="4" id="KW-0479">Metal-binding</keyword>
<dbReference type="PRINTS" id="PR00410">
    <property type="entry name" value="PHEHYDRXLASE"/>
</dbReference>
<dbReference type="EC" id="1.14.13.149" evidence="11"/>
<dbReference type="Pfam" id="PF00111">
    <property type="entry name" value="Fer2"/>
    <property type="match status" value="1"/>
</dbReference>
<dbReference type="CDD" id="cd00207">
    <property type="entry name" value="fer2"/>
    <property type="match status" value="1"/>
</dbReference>
<dbReference type="InterPro" id="IPR017927">
    <property type="entry name" value="FAD-bd_FR_type"/>
</dbReference>
<accession>A0A3B0S996</accession>
<keyword evidence="2" id="KW-0285">Flavoprotein</keyword>
<dbReference type="SUPFAM" id="SSF63380">
    <property type="entry name" value="Riboflavin synthase domain-like"/>
    <property type="match status" value="1"/>
</dbReference>
<dbReference type="InterPro" id="IPR039261">
    <property type="entry name" value="FNR_nucleotide-bd"/>
</dbReference>
<evidence type="ECO:0000259" key="10">
    <source>
        <dbReference type="PROSITE" id="PS51384"/>
    </source>
</evidence>
<sequence>MTAAEFHTLTVGSVDALTDDSVAVTFDVPNELAESYRFTPGQHVIIRAEIDGEDVRRSYSICSSAASGDLRVAVRRIDGGVFSTFVNTRLAAGDSLSVTPPTGEFVLEPDSSNSMHYLAIAAGSGITPIMSMIATTLEEEPDSAFTLLFGNRDGLSIMFLEELATLKDRFPARFVLMHFLSREMNTIPLFEGRIDTGKLETLFSSVVDAESVDEWYLCGPAAMVDDAIALLRSRGVSDAAIHQELFFADRDAVRPAPPVAATEEGSVVNFTLGGRTTTTVVPTDGAPILDYVLSVRRDAPFSCRNGACASCRSIVLEGEVTMDHNWCLTQEEVDAGQILTCQSHPVSPNVVLSFDI</sequence>
<dbReference type="Gene3D" id="3.10.20.30">
    <property type="match status" value="1"/>
</dbReference>
<dbReference type="PANTHER" id="PTHR47354">
    <property type="entry name" value="NADH OXIDOREDUCTASE HCR"/>
    <property type="match status" value="1"/>
</dbReference>
<comment type="cofactor">
    <cofactor evidence="1">
        <name>FAD</name>
        <dbReference type="ChEBI" id="CHEBI:57692"/>
    </cofactor>
</comment>
<dbReference type="InterPro" id="IPR011884">
    <property type="entry name" value="PaaE"/>
</dbReference>
<evidence type="ECO:0000256" key="8">
    <source>
        <dbReference type="ARBA" id="ARBA00023014"/>
    </source>
</evidence>
<dbReference type="Gene3D" id="3.40.50.80">
    <property type="entry name" value="Nucleotide-binding domain of ferredoxin-NADP reductase (FNR) module"/>
    <property type="match status" value="1"/>
</dbReference>
<dbReference type="Pfam" id="PF00970">
    <property type="entry name" value="FAD_binding_6"/>
    <property type="match status" value="1"/>
</dbReference>
<dbReference type="InterPro" id="IPR001709">
    <property type="entry name" value="Flavoprot_Pyr_Nucl_cyt_Rdtase"/>
</dbReference>
<dbReference type="AlphaFoldDB" id="A0A3B0S996"/>
<feature type="domain" description="FAD-binding FR-type" evidence="10">
    <location>
        <begin position="4"/>
        <end position="108"/>
    </location>
</feature>
<dbReference type="PRINTS" id="PR00371">
    <property type="entry name" value="FPNCR"/>
</dbReference>
<feature type="domain" description="2Fe-2S ferredoxin-type" evidence="9">
    <location>
        <begin position="266"/>
        <end position="356"/>
    </location>
</feature>
<dbReference type="InterPro" id="IPR006058">
    <property type="entry name" value="2Fe2S_fd_BS"/>
</dbReference>
<evidence type="ECO:0000256" key="4">
    <source>
        <dbReference type="ARBA" id="ARBA00022723"/>
    </source>
</evidence>
<dbReference type="GO" id="GO:0050660">
    <property type="term" value="F:flavin adenine dinucleotide binding"/>
    <property type="evidence" value="ECO:0007669"/>
    <property type="project" value="TreeGrafter"/>
</dbReference>
<dbReference type="NCBIfam" id="TIGR02160">
    <property type="entry name" value="PA_CoA_Oxy5"/>
    <property type="match status" value="1"/>
</dbReference>
<evidence type="ECO:0000256" key="7">
    <source>
        <dbReference type="ARBA" id="ARBA00023004"/>
    </source>
</evidence>
<dbReference type="InterPro" id="IPR036010">
    <property type="entry name" value="2Fe-2S_ferredoxin-like_sf"/>
</dbReference>
<dbReference type="GO" id="GO:0051537">
    <property type="term" value="F:2 iron, 2 sulfur cluster binding"/>
    <property type="evidence" value="ECO:0007669"/>
    <property type="project" value="UniProtKB-KW"/>
</dbReference>
<dbReference type="InterPro" id="IPR001433">
    <property type="entry name" value="OxRdtase_FAD/NAD-bd"/>
</dbReference>
<proteinExistence type="predicted"/>
<dbReference type="Gene3D" id="2.40.30.10">
    <property type="entry name" value="Translation factors"/>
    <property type="match status" value="1"/>
</dbReference>
<dbReference type="GO" id="GO:0010124">
    <property type="term" value="P:phenylacetate catabolic process"/>
    <property type="evidence" value="ECO:0007669"/>
    <property type="project" value="InterPro"/>
</dbReference>
<keyword evidence="6 11" id="KW-0560">Oxidoreductase</keyword>
<dbReference type="PANTHER" id="PTHR47354:SF8">
    <property type="entry name" value="1,2-PHENYLACETYL-COA EPOXIDASE, SUBUNIT E"/>
    <property type="match status" value="1"/>
</dbReference>
<dbReference type="InterPro" id="IPR017938">
    <property type="entry name" value="Riboflavin_synthase-like_b-brl"/>
</dbReference>
<evidence type="ECO:0000256" key="2">
    <source>
        <dbReference type="ARBA" id="ARBA00022630"/>
    </source>
</evidence>